<feature type="compositionally biased region" description="Basic and acidic residues" evidence="1">
    <location>
        <begin position="23"/>
        <end position="32"/>
    </location>
</feature>
<dbReference type="Proteomes" id="UP000247810">
    <property type="component" value="Unassembled WGS sequence"/>
</dbReference>
<dbReference type="EMBL" id="KZ825970">
    <property type="protein sequence ID" value="PYH90724.1"/>
    <property type="molecule type" value="Genomic_DNA"/>
</dbReference>
<proteinExistence type="predicted"/>
<dbReference type="VEuPathDB" id="FungiDB:BO71DRAFT_412364"/>
<feature type="compositionally biased region" description="Polar residues" evidence="1">
    <location>
        <begin position="11"/>
        <end position="20"/>
    </location>
</feature>
<feature type="region of interest" description="Disordered" evidence="1">
    <location>
        <begin position="1"/>
        <end position="144"/>
    </location>
</feature>
<name>A0A319D0C2_9EURO</name>
<reference evidence="2 3" key="1">
    <citation type="submission" date="2018-02" db="EMBL/GenBank/DDBJ databases">
        <title>The genomes of Aspergillus section Nigri reveals drivers in fungal speciation.</title>
        <authorList>
            <consortium name="DOE Joint Genome Institute"/>
            <person name="Vesth T.C."/>
            <person name="Nybo J."/>
            <person name="Theobald S."/>
            <person name="Brandl J."/>
            <person name="Frisvad J.C."/>
            <person name="Nielsen K.F."/>
            <person name="Lyhne E.K."/>
            <person name="Kogle M.E."/>
            <person name="Kuo A."/>
            <person name="Riley R."/>
            <person name="Clum A."/>
            <person name="Nolan M."/>
            <person name="Lipzen A."/>
            <person name="Salamov A."/>
            <person name="Henrissat B."/>
            <person name="Wiebenga A."/>
            <person name="De vries R.P."/>
            <person name="Grigoriev I.V."/>
            <person name="Mortensen U.H."/>
            <person name="Andersen M.R."/>
            <person name="Baker S.E."/>
        </authorList>
    </citation>
    <scope>NUCLEOTIDE SEQUENCE [LARGE SCALE GENOMIC DNA]</scope>
    <source>
        <strain evidence="2 3">CBS 707.79</strain>
    </source>
</reference>
<organism evidence="2 3">
    <name type="scientific">Aspergillus ellipticus CBS 707.79</name>
    <dbReference type="NCBI Taxonomy" id="1448320"/>
    <lineage>
        <taxon>Eukaryota</taxon>
        <taxon>Fungi</taxon>
        <taxon>Dikarya</taxon>
        <taxon>Ascomycota</taxon>
        <taxon>Pezizomycotina</taxon>
        <taxon>Eurotiomycetes</taxon>
        <taxon>Eurotiomycetidae</taxon>
        <taxon>Eurotiales</taxon>
        <taxon>Aspergillaceae</taxon>
        <taxon>Aspergillus</taxon>
        <taxon>Aspergillus subgen. Circumdati</taxon>
    </lineage>
</organism>
<feature type="compositionally biased region" description="Acidic residues" evidence="1">
    <location>
        <begin position="90"/>
        <end position="102"/>
    </location>
</feature>
<evidence type="ECO:0000313" key="2">
    <source>
        <dbReference type="EMBL" id="PYH90724.1"/>
    </source>
</evidence>
<feature type="compositionally biased region" description="Polar residues" evidence="1">
    <location>
        <begin position="226"/>
        <end position="235"/>
    </location>
</feature>
<gene>
    <name evidence="2" type="ORF">BO71DRAFT_412364</name>
</gene>
<accession>A0A319D0C2</accession>
<evidence type="ECO:0000313" key="3">
    <source>
        <dbReference type="Proteomes" id="UP000247810"/>
    </source>
</evidence>
<sequence>MRPSSVEDQILQESSASSFTLADRPRTTDTSKDAWYNNQDMPDYTADDDESSTDKSSTDDDEDDNENSSDDDDESYTSRGESSTDTDKDSTDDDESESEELESPSPATLPSRKRGADSFDEEESSNCHRVKLNTPSRKDESQETVIIPLSQLTLSCGKRKADASNDDVPISVHRVKANTARGNDKGRNREVIPLSQFTLPSEKNNTEFSIVNMNLDHHRASRDFTGHSSQSQSPRMDSPDRTMEDVNWPYWFKGQIDYLKTARGRIARAIKDFDQYWDTFKIQMSMWRTHRLREEIWDVEGKAGGIQLDVEEKGGVKQRDRSVSPFFAGYHQNPDGSVSEAHLSSDKGRPIVHPMYSKLPETLARLEKEIERLEQSEMGYGFTALGVSDR</sequence>
<dbReference type="AlphaFoldDB" id="A0A319D0C2"/>
<keyword evidence="3" id="KW-1185">Reference proteome</keyword>
<protein>
    <submittedName>
        <fullName evidence="2">Uncharacterized protein</fullName>
    </submittedName>
</protein>
<feature type="region of interest" description="Disordered" evidence="1">
    <location>
        <begin position="221"/>
        <end position="241"/>
    </location>
</feature>
<feature type="compositionally biased region" description="Acidic residues" evidence="1">
    <location>
        <begin position="59"/>
        <end position="75"/>
    </location>
</feature>
<evidence type="ECO:0000256" key="1">
    <source>
        <dbReference type="SAM" id="MobiDB-lite"/>
    </source>
</evidence>